<dbReference type="EMBL" id="LWLV01002284">
    <property type="protein sequence ID" value="OTA40243.1"/>
    <property type="molecule type" value="Genomic_DNA"/>
</dbReference>
<reference evidence="3" key="1">
    <citation type="submission" date="2016-04" db="EMBL/GenBank/DDBJ databases">
        <authorList>
            <person name="Antunes L.P."/>
            <person name="Martins L.F."/>
            <person name="Pereira R.V."/>
            <person name="Thomas A.M."/>
            <person name="Barbosa D."/>
            <person name="Nascimento L."/>
            <person name="Silva G.M."/>
            <person name="Condomitti G.W."/>
            <person name="Digiampietri L.A."/>
            <person name="Lombardi K.C."/>
            <person name="Ramos P.L."/>
            <person name="Quaggio R.B."/>
            <person name="Oliveira J.C."/>
            <person name="Pascon R.C."/>
            <person name="Cruz J.B."/>
            <person name="Silva A.M."/>
            <person name="Setubal J.C."/>
        </authorList>
    </citation>
    <scope>NUCLEOTIDE SEQUENCE [LARGE SCALE GENOMIC DNA]</scope>
</reference>
<evidence type="ECO:0000256" key="1">
    <source>
        <dbReference type="SAM" id="Phobius"/>
    </source>
</evidence>
<evidence type="ECO:0000313" key="3">
    <source>
        <dbReference type="Proteomes" id="UP000194267"/>
    </source>
</evidence>
<feature type="transmembrane region" description="Helical" evidence="1">
    <location>
        <begin position="21"/>
        <end position="43"/>
    </location>
</feature>
<dbReference type="AlphaFoldDB" id="A0A1Y2T4S5"/>
<comment type="caution">
    <text evidence="2">The sequence shown here is derived from an EMBL/GenBank/DDBJ whole genome shotgun (WGS) entry which is preliminary data.</text>
</comment>
<gene>
    <name evidence="2" type="ORF">A6D92_20830</name>
</gene>
<organism evidence="2 3">
    <name type="scientific">Symbiobacterium thermophilum</name>
    <dbReference type="NCBI Taxonomy" id="2734"/>
    <lineage>
        <taxon>Bacteria</taxon>
        <taxon>Bacillati</taxon>
        <taxon>Bacillota</taxon>
        <taxon>Clostridia</taxon>
        <taxon>Eubacteriales</taxon>
        <taxon>Symbiobacteriaceae</taxon>
        <taxon>Symbiobacterium</taxon>
    </lineage>
</organism>
<feature type="transmembrane region" description="Helical" evidence="1">
    <location>
        <begin position="89"/>
        <end position="114"/>
    </location>
</feature>
<keyword evidence="1" id="KW-0472">Membrane</keyword>
<keyword evidence="1" id="KW-0812">Transmembrane</keyword>
<name>A0A1Y2T4S5_SYMTR</name>
<feature type="transmembrane region" description="Helical" evidence="1">
    <location>
        <begin position="49"/>
        <end position="69"/>
    </location>
</feature>
<proteinExistence type="predicted"/>
<accession>A0A1Y2T4S5</accession>
<keyword evidence="1" id="KW-1133">Transmembrane helix</keyword>
<protein>
    <submittedName>
        <fullName evidence="2">Uncharacterized protein</fullName>
    </submittedName>
</protein>
<evidence type="ECO:0000313" key="2">
    <source>
        <dbReference type="EMBL" id="OTA40243.1"/>
    </source>
</evidence>
<dbReference type="Proteomes" id="UP000194267">
    <property type="component" value="Unassembled WGS sequence"/>
</dbReference>
<sequence>MDRRLWWRARLYRWGQAHDRWLRVGMLLGFVGLALTLALRTIAPQLWPAWQLLAMGGSLVLAGAGYALLGEQTTVVAYARGDSEQFPTVSRFASGLLASLGGAILAMTGLSAMMG</sequence>